<comment type="subcellular location">
    <subcellularLocation>
        <location evidence="1">Golgi apparatus membrane</location>
        <topology evidence="1">Single-pass membrane protein</topology>
    </subcellularLocation>
</comment>
<feature type="transmembrane region" description="Helical" evidence="9">
    <location>
        <begin position="35"/>
        <end position="53"/>
    </location>
</feature>
<dbReference type="Proteomes" id="UP000728032">
    <property type="component" value="Unassembled WGS sequence"/>
</dbReference>
<keyword evidence="5 9" id="KW-0472">Membrane</keyword>
<evidence type="ECO:0000313" key="10">
    <source>
        <dbReference type="EMBL" id="CAD7652071.1"/>
    </source>
</evidence>
<evidence type="ECO:0000256" key="9">
    <source>
        <dbReference type="SAM" id="Phobius"/>
    </source>
</evidence>
<comment type="similarity">
    <text evidence="7">Belongs to the SPRING family.</text>
</comment>
<evidence type="ECO:0000256" key="5">
    <source>
        <dbReference type="ARBA" id="ARBA00023136"/>
    </source>
</evidence>
<evidence type="ECO:0000313" key="11">
    <source>
        <dbReference type="Proteomes" id="UP000728032"/>
    </source>
</evidence>
<evidence type="ECO:0000256" key="1">
    <source>
        <dbReference type="ARBA" id="ARBA00004194"/>
    </source>
</evidence>
<keyword evidence="4" id="KW-0333">Golgi apparatus</keyword>
<dbReference type="GO" id="GO:0000139">
    <property type="term" value="C:Golgi membrane"/>
    <property type="evidence" value="ECO:0007669"/>
    <property type="project" value="UniProtKB-SubCell"/>
</dbReference>
<evidence type="ECO:0000256" key="4">
    <source>
        <dbReference type="ARBA" id="ARBA00023034"/>
    </source>
</evidence>
<evidence type="ECO:0000256" key="8">
    <source>
        <dbReference type="ARBA" id="ARBA00023485"/>
    </source>
</evidence>
<dbReference type="Pfam" id="PF10218">
    <property type="entry name" value="SPRING1"/>
    <property type="match status" value="1"/>
</dbReference>
<evidence type="ECO:0000256" key="2">
    <source>
        <dbReference type="ARBA" id="ARBA00022692"/>
    </source>
</evidence>
<dbReference type="EMBL" id="CAJPVJ010005125">
    <property type="protein sequence ID" value="CAG2169258.1"/>
    <property type="molecule type" value="Genomic_DNA"/>
</dbReference>
<keyword evidence="6" id="KW-0325">Glycoprotein</keyword>
<protein>
    <recommendedName>
        <fullName evidence="8">SREBP regulating gene protein</fullName>
    </recommendedName>
</protein>
<evidence type="ECO:0000256" key="3">
    <source>
        <dbReference type="ARBA" id="ARBA00022989"/>
    </source>
</evidence>
<name>A0A7R9QPR6_9ACAR</name>
<keyword evidence="2 9" id="KW-0812">Transmembrane</keyword>
<accession>A0A7R9QPR6</accession>
<dbReference type="InterPro" id="IPR019352">
    <property type="entry name" value="SPRING1"/>
</dbReference>
<organism evidence="10">
    <name type="scientific">Oppiella nova</name>
    <dbReference type="NCBI Taxonomy" id="334625"/>
    <lineage>
        <taxon>Eukaryota</taxon>
        <taxon>Metazoa</taxon>
        <taxon>Ecdysozoa</taxon>
        <taxon>Arthropoda</taxon>
        <taxon>Chelicerata</taxon>
        <taxon>Arachnida</taxon>
        <taxon>Acari</taxon>
        <taxon>Acariformes</taxon>
        <taxon>Sarcoptiformes</taxon>
        <taxon>Oribatida</taxon>
        <taxon>Brachypylina</taxon>
        <taxon>Oppioidea</taxon>
        <taxon>Oppiidae</taxon>
        <taxon>Oppiella</taxon>
    </lineage>
</organism>
<dbReference type="GO" id="GO:2000640">
    <property type="term" value="P:positive regulation of SREBP signaling pathway"/>
    <property type="evidence" value="ECO:0007669"/>
    <property type="project" value="InterPro"/>
</dbReference>
<evidence type="ECO:0000256" key="7">
    <source>
        <dbReference type="ARBA" id="ARBA00023461"/>
    </source>
</evidence>
<dbReference type="PANTHER" id="PTHR13481">
    <property type="entry name" value="SREBP REGULATING GENE PROTEIN"/>
    <property type="match status" value="1"/>
</dbReference>
<gene>
    <name evidence="10" type="ORF">ONB1V03_LOCUS8737</name>
</gene>
<sequence>MVVLCGLMSWAVRQVWVQTMYSVVKGLVRLLRKRIVLAIIFSLSFTYCLVSLLSHKSGTGGAMDGTVEDYETNVDIDHLQHMIRQSQHLSQTFIKHNESLDLNGNAAKELSAGHLDVNSDDSKGVVIGGNGGTNGGIGGDVKCRNSIQGKVLIADDRGMVCHRKDVLLSGCCDEHSVNSRLFSCETCQGNGCCAIYEYCISCCLEPSKKPLLTRIVGQKTSDTLSILMASITDHFELCLTRCRTSSASVQHENSYRDPKAKHCYGDTDDDKTV</sequence>
<keyword evidence="11" id="KW-1185">Reference proteome</keyword>
<reference evidence="10" key="1">
    <citation type="submission" date="2020-11" db="EMBL/GenBank/DDBJ databases">
        <authorList>
            <person name="Tran Van P."/>
        </authorList>
    </citation>
    <scope>NUCLEOTIDE SEQUENCE</scope>
</reference>
<dbReference type="OrthoDB" id="70142at2759"/>
<keyword evidence="3 9" id="KW-1133">Transmembrane helix</keyword>
<dbReference type="AlphaFoldDB" id="A0A7R9QPR6"/>
<proteinExistence type="inferred from homology"/>
<dbReference type="EMBL" id="OC919950">
    <property type="protein sequence ID" value="CAD7652071.1"/>
    <property type="molecule type" value="Genomic_DNA"/>
</dbReference>
<evidence type="ECO:0000256" key="6">
    <source>
        <dbReference type="ARBA" id="ARBA00023180"/>
    </source>
</evidence>
<dbReference type="PANTHER" id="PTHR13481:SF0">
    <property type="entry name" value="SREBP REGULATING GENE PROTEIN"/>
    <property type="match status" value="1"/>
</dbReference>